<dbReference type="CDD" id="cd04661">
    <property type="entry name" value="NUDIX_MRP_L46"/>
    <property type="match status" value="1"/>
</dbReference>
<dbReference type="GO" id="GO:0005762">
    <property type="term" value="C:mitochondrial large ribosomal subunit"/>
    <property type="evidence" value="ECO:0007669"/>
    <property type="project" value="TreeGrafter"/>
</dbReference>
<dbReference type="GO" id="GO:0003735">
    <property type="term" value="F:structural constituent of ribosome"/>
    <property type="evidence" value="ECO:0007669"/>
    <property type="project" value="InterPro"/>
</dbReference>
<name>A0A8J9X747_PHATR</name>
<evidence type="ECO:0008006" key="2">
    <source>
        <dbReference type="Google" id="ProtNLM"/>
    </source>
</evidence>
<dbReference type="Proteomes" id="UP000836788">
    <property type="component" value="Chromosome 4"/>
</dbReference>
<accession>A0A8J9X747</accession>
<dbReference type="InterPro" id="IPR033650">
    <property type="entry name" value="Ribosomal_mL46_NUDIX"/>
</dbReference>
<gene>
    <name evidence="1" type="ORF">PTTT1_LOCUS40900</name>
</gene>
<dbReference type="OMA" id="EDYELEW"/>
<organism evidence="1">
    <name type="scientific">Phaeodactylum tricornutum</name>
    <name type="common">Diatom</name>
    <dbReference type="NCBI Taxonomy" id="2850"/>
    <lineage>
        <taxon>Eukaryota</taxon>
        <taxon>Sar</taxon>
        <taxon>Stramenopiles</taxon>
        <taxon>Ochrophyta</taxon>
        <taxon>Bacillariophyta</taxon>
        <taxon>Bacillariophyceae</taxon>
        <taxon>Bacillariophycidae</taxon>
        <taxon>Naviculales</taxon>
        <taxon>Phaeodactylaceae</taxon>
        <taxon>Phaeodactylum</taxon>
    </lineage>
</organism>
<sequence length="335" mass="38742">MLRMVTAVGPAVLQHRLRQPSSVRVVGCGTFGAIRTYAAKATAASTETEPTLSYTASKIAAKERRRKLYEASQERMERIKTRREGRVRGKQRREFRKWFIRKKVDEEYMNRKARQAELGWKHQVAVILTRTEVVLPDMEPWEEEYENLSAHLAQFGKEYPPEFGGRIKTDDQPIAMTQEELLKLLPEGFTPAPRETVADETGDVRTTDRKLKTSIYLMVQQDQDQWQFPTVDLNEDETILEAAERTLKDIIGPEVEYWCITNAPCAVDMEALPAESRTDVYGTKTFFMKIYYDEGSVNTSSLKAKDFAWLDRDEATERVQKDQGDYVAKFYHYLL</sequence>
<reference evidence="1" key="1">
    <citation type="submission" date="2022-02" db="EMBL/GenBank/DDBJ databases">
        <authorList>
            <person name="Giguere J D."/>
        </authorList>
    </citation>
    <scope>NUCLEOTIDE SEQUENCE</scope>
    <source>
        <strain evidence="1">CCAP 1055/1</strain>
    </source>
</reference>
<dbReference type="InterPro" id="IPR040008">
    <property type="entry name" value="Ribosomal_mL46"/>
</dbReference>
<evidence type="ECO:0000313" key="1">
    <source>
        <dbReference type="EMBL" id="CAG9289200.1"/>
    </source>
</evidence>
<protein>
    <recommendedName>
        <fullName evidence="2">Ribosomal protein L46 N-terminal domain-containing protein</fullName>
    </recommendedName>
</protein>
<dbReference type="AlphaFoldDB" id="A0A8J9X747"/>
<dbReference type="PANTHER" id="PTHR13124:SF12">
    <property type="entry name" value="LARGE RIBOSOMAL SUBUNIT PROTEIN ML46"/>
    <property type="match status" value="1"/>
</dbReference>
<dbReference type="PANTHER" id="PTHR13124">
    <property type="entry name" value="39S RIBOSOMAL PROTEIN L46, MITOCHONDRIAL PRECURSOR-RELATED"/>
    <property type="match status" value="1"/>
</dbReference>
<dbReference type="SUPFAM" id="SSF55811">
    <property type="entry name" value="Nudix"/>
    <property type="match status" value="1"/>
</dbReference>
<dbReference type="InterPro" id="IPR015797">
    <property type="entry name" value="NUDIX_hydrolase-like_dom_sf"/>
</dbReference>
<dbReference type="EMBL" id="OU594945">
    <property type="protein sequence ID" value="CAG9289200.1"/>
    <property type="molecule type" value="Genomic_DNA"/>
</dbReference>
<proteinExistence type="predicted"/>
<dbReference type="Gene3D" id="3.90.79.10">
    <property type="entry name" value="Nucleoside Triphosphate Pyrophosphohydrolase"/>
    <property type="match status" value="1"/>
</dbReference>